<dbReference type="InterPro" id="IPR051257">
    <property type="entry name" value="Diverse_CBS-Domain"/>
</dbReference>
<dbReference type="SUPFAM" id="SSF54631">
    <property type="entry name" value="CBS-domain pair"/>
    <property type="match status" value="1"/>
</dbReference>
<organism evidence="5 6">
    <name type="scientific">Actinomycetospora chibensis</name>
    <dbReference type="NCBI Taxonomy" id="663606"/>
    <lineage>
        <taxon>Bacteria</taxon>
        <taxon>Bacillati</taxon>
        <taxon>Actinomycetota</taxon>
        <taxon>Actinomycetes</taxon>
        <taxon>Pseudonocardiales</taxon>
        <taxon>Pseudonocardiaceae</taxon>
        <taxon>Actinomycetospora</taxon>
    </lineage>
</organism>
<comment type="caution">
    <text evidence="5">The sequence shown here is derived from an EMBL/GenBank/DDBJ whole genome shotgun (WGS) entry which is preliminary data.</text>
</comment>
<dbReference type="Pfam" id="PF00571">
    <property type="entry name" value="CBS"/>
    <property type="match status" value="2"/>
</dbReference>
<reference evidence="6" key="1">
    <citation type="journal article" date="2019" name="Int. J. Syst. Evol. Microbiol.">
        <title>The Global Catalogue of Microorganisms (GCM) 10K type strain sequencing project: providing services to taxonomists for standard genome sequencing and annotation.</title>
        <authorList>
            <consortium name="The Broad Institute Genomics Platform"/>
            <consortium name="The Broad Institute Genome Sequencing Center for Infectious Disease"/>
            <person name="Wu L."/>
            <person name="Ma J."/>
        </authorList>
    </citation>
    <scope>NUCLEOTIDE SEQUENCE [LARGE SCALE GENOMIC DNA]</scope>
    <source>
        <strain evidence="6">CCUG 50347</strain>
    </source>
</reference>
<sequence length="196" mass="21022">MLIRDVMTRAPLTVSSETSVHVAARLLCRYGFALLPVVAGGALVGVVTVSDILRARDDEVGPPARIGEVMTRTACAVPPDTDIADVAVFMVDRGLRSLPVVTDDELVGIVTRLDITRVLARSDADLRAAVERKLDAYAGWSRWTVHAREGEVALCDEFDDPVEQHLATVIAAAVPGTVHVDTHHRTACPHHPPVAA</sequence>
<dbReference type="PANTHER" id="PTHR43080:SF29">
    <property type="entry name" value="OS02G0818000 PROTEIN"/>
    <property type="match status" value="1"/>
</dbReference>
<keyword evidence="1 2" id="KW-0129">CBS domain</keyword>
<name>A0ABV9RC06_9PSEU</name>
<keyword evidence="3" id="KW-0812">Transmembrane</keyword>
<keyword evidence="3" id="KW-0472">Membrane</keyword>
<proteinExistence type="predicted"/>
<dbReference type="SMART" id="SM00116">
    <property type="entry name" value="CBS"/>
    <property type="match status" value="2"/>
</dbReference>
<accession>A0ABV9RC06</accession>
<dbReference type="InterPro" id="IPR000644">
    <property type="entry name" value="CBS_dom"/>
</dbReference>
<dbReference type="EMBL" id="JBHSIM010000003">
    <property type="protein sequence ID" value="MFC4831293.1"/>
    <property type="molecule type" value="Genomic_DNA"/>
</dbReference>
<gene>
    <name evidence="5" type="ORF">ACFPEL_02615</name>
</gene>
<evidence type="ECO:0000313" key="6">
    <source>
        <dbReference type="Proteomes" id="UP001595909"/>
    </source>
</evidence>
<dbReference type="InterPro" id="IPR046342">
    <property type="entry name" value="CBS_dom_sf"/>
</dbReference>
<dbReference type="Gene3D" id="3.10.580.10">
    <property type="entry name" value="CBS-domain"/>
    <property type="match status" value="1"/>
</dbReference>
<evidence type="ECO:0000256" key="3">
    <source>
        <dbReference type="SAM" id="Phobius"/>
    </source>
</evidence>
<dbReference type="RefSeq" id="WP_274186903.1">
    <property type="nucleotide sequence ID" value="NZ_BAABHN010000003.1"/>
</dbReference>
<dbReference type="Proteomes" id="UP001595909">
    <property type="component" value="Unassembled WGS sequence"/>
</dbReference>
<feature type="domain" description="CBS" evidence="4">
    <location>
        <begin position="7"/>
        <end position="63"/>
    </location>
</feature>
<evidence type="ECO:0000313" key="5">
    <source>
        <dbReference type="EMBL" id="MFC4831293.1"/>
    </source>
</evidence>
<evidence type="ECO:0000256" key="1">
    <source>
        <dbReference type="ARBA" id="ARBA00023122"/>
    </source>
</evidence>
<dbReference type="PROSITE" id="PS51371">
    <property type="entry name" value="CBS"/>
    <property type="match status" value="2"/>
</dbReference>
<feature type="transmembrane region" description="Helical" evidence="3">
    <location>
        <begin position="30"/>
        <end position="49"/>
    </location>
</feature>
<keyword evidence="3" id="KW-1133">Transmembrane helix</keyword>
<evidence type="ECO:0000256" key="2">
    <source>
        <dbReference type="PROSITE-ProRule" id="PRU00703"/>
    </source>
</evidence>
<protein>
    <submittedName>
        <fullName evidence="5">CBS domain-containing protein</fullName>
    </submittedName>
</protein>
<feature type="domain" description="CBS" evidence="4">
    <location>
        <begin position="70"/>
        <end position="126"/>
    </location>
</feature>
<keyword evidence="6" id="KW-1185">Reference proteome</keyword>
<evidence type="ECO:0000259" key="4">
    <source>
        <dbReference type="PROSITE" id="PS51371"/>
    </source>
</evidence>
<dbReference type="PANTHER" id="PTHR43080">
    <property type="entry name" value="CBS DOMAIN-CONTAINING PROTEIN CBSX3, MITOCHONDRIAL"/>
    <property type="match status" value="1"/>
</dbReference>